<reference evidence="1" key="1">
    <citation type="submission" date="2022-03" db="EMBL/GenBank/DDBJ databases">
        <authorList>
            <person name="Sayadi A."/>
        </authorList>
    </citation>
    <scope>NUCLEOTIDE SEQUENCE</scope>
</reference>
<protein>
    <submittedName>
        <fullName evidence="1">Uncharacterized protein</fullName>
    </submittedName>
</protein>
<sequence>MKRPIRRLGNEKLIIDSFMLFPSTEIFSKRRKIYSL</sequence>
<dbReference type="AlphaFoldDB" id="A0A9P0KEG3"/>
<name>A0A9P0KEG3_ACAOB</name>
<organism evidence="1 2">
    <name type="scientific">Acanthoscelides obtectus</name>
    <name type="common">Bean weevil</name>
    <name type="synonym">Bruchus obtectus</name>
    <dbReference type="NCBI Taxonomy" id="200917"/>
    <lineage>
        <taxon>Eukaryota</taxon>
        <taxon>Metazoa</taxon>
        <taxon>Ecdysozoa</taxon>
        <taxon>Arthropoda</taxon>
        <taxon>Hexapoda</taxon>
        <taxon>Insecta</taxon>
        <taxon>Pterygota</taxon>
        <taxon>Neoptera</taxon>
        <taxon>Endopterygota</taxon>
        <taxon>Coleoptera</taxon>
        <taxon>Polyphaga</taxon>
        <taxon>Cucujiformia</taxon>
        <taxon>Chrysomeloidea</taxon>
        <taxon>Chrysomelidae</taxon>
        <taxon>Bruchinae</taxon>
        <taxon>Bruchini</taxon>
        <taxon>Acanthoscelides</taxon>
    </lineage>
</organism>
<accession>A0A9P0KEG3</accession>
<gene>
    <name evidence="1" type="ORF">ACAOBT_LOCUS10327</name>
</gene>
<dbReference type="Proteomes" id="UP001152888">
    <property type="component" value="Unassembled WGS sequence"/>
</dbReference>
<proteinExistence type="predicted"/>
<evidence type="ECO:0000313" key="2">
    <source>
        <dbReference type="Proteomes" id="UP001152888"/>
    </source>
</evidence>
<evidence type="ECO:0000313" key="1">
    <source>
        <dbReference type="EMBL" id="CAH1973029.1"/>
    </source>
</evidence>
<dbReference type="EMBL" id="CAKOFQ010006804">
    <property type="protein sequence ID" value="CAH1973029.1"/>
    <property type="molecule type" value="Genomic_DNA"/>
</dbReference>
<keyword evidence="2" id="KW-1185">Reference proteome</keyword>
<comment type="caution">
    <text evidence="1">The sequence shown here is derived from an EMBL/GenBank/DDBJ whole genome shotgun (WGS) entry which is preliminary data.</text>
</comment>